<gene>
    <name evidence="6" type="ORF">CCAP1982_LOCUS2109</name>
</gene>
<dbReference type="Proteomes" id="UP000606786">
    <property type="component" value="Unassembled WGS sequence"/>
</dbReference>
<name>A0A811U2P4_CERCA</name>
<keyword evidence="3" id="KW-0813">Transport</keyword>
<dbReference type="AlphaFoldDB" id="A0A811U2P4"/>
<evidence type="ECO:0000256" key="3">
    <source>
        <dbReference type="RuleBase" id="RU003696"/>
    </source>
</evidence>
<sequence length="186" mass="21529">MPKLNKINCWLGKQYKLDCSDNYDAYMKELGMGLVQRKLGNTQKPIVMLHQVGSTHNLLTINDDKPPHILTFKLGKEFEEETYDLRKMCTVMNLYDNTLVQEQKGVACTKVVITREFHLTKMIEQSVINNVAAVRVFRVIDEDERKDLNEVLQKLEKEQRPKDGENDKKKGAHEVNVVQLVDNLNI</sequence>
<evidence type="ECO:0000313" key="6">
    <source>
        <dbReference type="EMBL" id="CAD6993294.1"/>
    </source>
</evidence>
<dbReference type="PRINTS" id="PR00178">
    <property type="entry name" value="FATTYACIDBP"/>
</dbReference>
<keyword evidence="7" id="KW-1185">Reference proteome</keyword>
<dbReference type="InterPro" id="IPR031259">
    <property type="entry name" value="ILBP"/>
</dbReference>
<evidence type="ECO:0000256" key="1">
    <source>
        <dbReference type="ARBA" id="ARBA00008390"/>
    </source>
</evidence>
<dbReference type="Pfam" id="PF00061">
    <property type="entry name" value="Lipocalin"/>
    <property type="match status" value="1"/>
</dbReference>
<dbReference type="EMBL" id="CAJHJT010000001">
    <property type="protein sequence ID" value="CAD6993294.1"/>
    <property type="molecule type" value="Genomic_DNA"/>
</dbReference>
<feature type="domain" description="Cytosolic fatty-acid binding proteins" evidence="5">
    <location>
        <begin position="13"/>
        <end position="30"/>
    </location>
</feature>
<comment type="caution">
    <text evidence="6">The sequence shown here is derived from an EMBL/GenBank/DDBJ whole genome shotgun (WGS) entry which is preliminary data.</text>
</comment>
<dbReference type="PANTHER" id="PTHR11955">
    <property type="entry name" value="FATTY ACID BINDING PROTEIN"/>
    <property type="match status" value="1"/>
</dbReference>
<protein>
    <submittedName>
        <fullName evidence="6">(Mediterranean fruit fly) hypothetical protein</fullName>
    </submittedName>
</protein>
<evidence type="ECO:0000256" key="2">
    <source>
        <dbReference type="ARBA" id="ARBA00023121"/>
    </source>
</evidence>
<dbReference type="Gene3D" id="2.40.128.20">
    <property type="match status" value="1"/>
</dbReference>
<dbReference type="OrthoDB" id="354351at2759"/>
<evidence type="ECO:0000259" key="5">
    <source>
        <dbReference type="PROSITE" id="PS00214"/>
    </source>
</evidence>
<dbReference type="InterPro" id="IPR000566">
    <property type="entry name" value="Lipocln_cytosolic_FA-bd_dom"/>
</dbReference>
<feature type="compositionally biased region" description="Basic and acidic residues" evidence="4">
    <location>
        <begin position="155"/>
        <end position="173"/>
    </location>
</feature>
<reference evidence="6" key="1">
    <citation type="submission" date="2020-11" db="EMBL/GenBank/DDBJ databases">
        <authorList>
            <person name="Whitehead M."/>
        </authorList>
    </citation>
    <scope>NUCLEOTIDE SEQUENCE</scope>
    <source>
        <strain evidence="6">EGII</strain>
    </source>
</reference>
<dbReference type="InterPro" id="IPR000463">
    <property type="entry name" value="Fatty_acid-bd"/>
</dbReference>
<dbReference type="SUPFAM" id="SSF50814">
    <property type="entry name" value="Lipocalins"/>
    <property type="match status" value="1"/>
</dbReference>
<evidence type="ECO:0000256" key="4">
    <source>
        <dbReference type="SAM" id="MobiDB-lite"/>
    </source>
</evidence>
<evidence type="ECO:0000313" key="7">
    <source>
        <dbReference type="Proteomes" id="UP000606786"/>
    </source>
</evidence>
<proteinExistence type="inferred from homology"/>
<dbReference type="GO" id="GO:0008289">
    <property type="term" value="F:lipid binding"/>
    <property type="evidence" value="ECO:0007669"/>
    <property type="project" value="UniProtKB-KW"/>
</dbReference>
<feature type="region of interest" description="Disordered" evidence="4">
    <location>
        <begin position="155"/>
        <end position="174"/>
    </location>
</feature>
<organism evidence="6 7">
    <name type="scientific">Ceratitis capitata</name>
    <name type="common">Mediterranean fruit fly</name>
    <name type="synonym">Tephritis capitata</name>
    <dbReference type="NCBI Taxonomy" id="7213"/>
    <lineage>
        <taxon>Eukaryota</taxon>
        <taxon>Metazoa</taxon>
        <taxon>Ecdysozoa</taxon>
        <taxon>Arthropoda</taxon>
        <taxon>Hexapoda</taxon>
        <taxon>Insecta</taxon>
        <taxon>Pterygota</taxon>
        <taxon>Neoptera</taxon>
        <taxon>Endopterygota</taxon>
        <taxon>Diptera</taxon>
        <taxon>Brachycera</taxon>
        <taxon>Muscomorpha</taxon>
        <taxon>Tephritoidea</taxon>
        <taxon>Tephritidae</taxon>
        <taxon>Ceratitis</taxon>
        <taxon>Ceratitis</taxon>
    </lineage>
</organism>
<comment type="similarity">
    <text evidence="1 3">Belongs to the calycin superfamily. Fatty-acid binding protein (FABP) family.</text>
</comment>
<keyword evidence="2" id="KW-0446">Lipid-binding</keyword>
<dbReference type="InterPro" id="IPR012674">
    <property type="entry name" value="Calycin"/>
</dbReference>
<dbReference type="PROSITE" id="PS00214">
    <property type="entry name" value="FABP"/>
    <property type="match status" value="1"/>
</dbReference>
<accession>A0A811U2P4</accession>